<accession>A0A512N4Y1</accession>
<comment type="similarity">
    <text evidence="1">Belongs to the GMC oxidoreductase family.</text>
</comment>
<dbReference type="RefSeq" id="WP_147146595.1">
    <property type="nucleotide sequence ID" value="NZ_BKAJ01000016.1"/>
</dbReference>
<sequence length="532" mass="58564">MNDKVDVLIIGSGASGAAVAWSLTDTRMRILCLEQGDWIKPTDYPSNGRDWEARLFSDFAINPNRRARETDYPINDANSPIKVVNFNGVGGSTIMYTAHYPRLHPSDFKVKTLDGVADDWPVDYETLDPFFAENDRMTGVSGLAGDPAYPPHQPPMPPLPLGKSGQRFGKAMNRLGWHWWPSDASIATTDYEGRARCINLGHCTPGCAQGAKASTDITYWPLAIRAGVELRTRCRVREITLDENGMAAGVVYYDAKGEEHCQPAEMVIVACNGVGTPRLLLNSVSGKFPNGLANSSGLVGRNLMFHPYAYSYGYVDEPLDGNHGPPLCLWSQEFYETDASRDFVRGYTFQFSRGYGAILEAITSTAAGRLPWGEDHHRVYRQLLNHRIGLSAIIEDLPEEHNRVTLDPVQKDSHGIPGPRIDYTIGENSRKMIEHALANARTILEAAGAKNIGTEVPILNGGWHLLGTARMGDNPERSVVNGWGRCHDVKNLFIVDGSIWVTAGAVNPTSTIQALALYIADQIKQRLANLFD</sequence>
<dbReference type="AlphaFoldDB" id="A0A512N4Y1"/>
<evidence type="ECO:0000313" key="8">
    <source>
        <dbReference type="Proteomes" id="UP000321058"/>
    </source>
</evidence>
<dbReference type="PANTHER" id="PTHR46056:SF12">
    <property type="entry name" value="LONG-CHAIN-ALCOHOL OXIDASE"/>
    <property type="match status" value="1"/>
</dbReference>
<dbReference type="Proteomes" id="UP000321058">
    <property type="component" value="Unassembled WGS sequence"/>
</dbReference>
<dbReference type="OrthoDB" id="9798604at2"/>
<dbReference type="Gene3D" id="3.50.50.60">
    <property type="entry name" value="FAD/NAD(P)-binding domain"/>
    <property type="match status" value="2"/>
</dbReference>
<dbReference type="InterPro" id="IPR000172">
    <property type="entry name" value="GMC_OxRdtase_N"/>
</dbReference>
<evidence type="ECO:0000256" key="2">
    <source>
        <dbReference type="ARBA" id="ARBA00022630"/>
    </source>
</evidence>
<keyword evidence="3" id="KW-0274">FAD</keyword>
<gene>
    <name evidence="7" type="ORF">RSO01_08670</name>
</gene>
<protein>
    <submittedName>
        <fullName evidence="7">Choline dehydrogenase</fullName>
    </submittedName>
</protein>
<dbReference type="InterPro" id="IPR036188">
    <property type="entry name" value="FAD/NAD-bd_sf"/>
</dbReference>
<dbReference type="InterPro" id="IPR007867">
    <property type="entry name" value="GMC_OxRtase_C"/>
</dbReference>
<dbReference type="GO" id="GO:0050660">
    <property type="term" value="F:flavin adenine dinucleotide binding"/>
    <property type="evidence" value="ECO:0007669"/>
    <property type="project" value="InterPro"/>
</dbReference>
<evidence type="ECO:0000259" key="6">
    <source>
        <dbReference type="Pfam" id="PF05199"/>
    </source>
</evidence>
<keyword evidence="4" id="KW-0560">Oxidoreductase</keyword>
<evidence type="ECO:0000259" key="5">
    <source>
        <dbReference type="Pfam" id="PF00732"/>
    </source>
</evidence>
<evidence type="ECO:0000256" key="3">
    <source>
        <dbReference type="ARBA" id="ARBA00022827"/>
    </source>
</evidence>
<comment type="caution">
    <text evidence="7">The sequence shown here is derived from an EMBL/GenBank/DDBJ whole genome shotgun (WGS) entry which is preliminary data.</text>
</comment>
<dbReference type="PANTHER" id="PTHR46056">
    <property type="entry name" value="LONG-CHAIN-ALCOHOL OXIDASE"/>
    <property type="match status" value="1"/>
</dbReference>
<reference evidence="7 8" key="1">
    <citation type="submission" date="2019-07" db="EMBL/GenBank/DDBJ databases">
        <title>Whole genome shotgun sequence of Reyranella soli NBRC 108950.</title>
        <authorList>
            <person name="Hosoyama A."/>
            <person name="Uohara A."/>
            <person name="Ohji S."/>
            <person name="Ichikawa N."/>
        </authorList>
    </citation>
    <scope>NUCLEOTIDE SEQUENCE [LARGE SCALE GENOMIC DNA]</scope>
    <source>
        <strain evidence="7 8">NBRC 108950</strain>
    </source>
</reference>
<feature type="domain" description="Glucose-methanol-choline oxidoreductase C-terminal" evidence="6">
    <location>
        <begin position="398"/>
        <end position="516"/>
    </location>
</feature>
<keyword evidence="2" id="KW-0285">Flavoprotein</keyword>
<evidence type="ECO:0000256" key="4">
    <source>
        <dbReference type="ARBA" id="ARBA00023002"/>
    </source>
</evidence>
<evidence type="ECO:0000256" key="1">
    <source>
        <dbReference type="ARBA" id="ARBA00010790"/>
    </source>
</evidence>
<evidence type="ECO:0000313" key="7">
    <source>
        <dbReference type="EMBL" id="GEP53701.1"/>
    </source>
</evidence>
<dbReference type="EMBL" id="BKAJ01000016">
    <property type="protein sequence ID" value="GEP53701.1"/>
    <property type="molecule type" value="Genomic_DNA"/>
</dbReference>
<dbReference type="Pfam" id="PF00732">
    <property type="entry name" value="GMC_oxred_N"/>
    <property type="match status" value="1"/>
</dbReference>
<dbReference type="GO" id="GO:0016614">
    <property type="term" value="F:oxidoreductase activity, acting on CH-OH group of donors"/>
    <property type="evidence" value="ECO:0007669"/>
    <property type="project" value="InterPro"/>
</dbReference>
<proteinExistence type="inferred from homology"/>
<dbReference type="Pfam" id="PF05199">
    <property type="entry name" value="GMC_oxred_C"/>
    <property type="match status" value="1"/>
</dbReference>
<feature type="domain" description="Glucose-methanol-choline oxidoreductase N-terminal" evidence="5">
    <location>
        <begin position="189"/>
        <end position="307"/>
    </location>
</feature>
<keyword evidence="8" id="KW-1185">Reference proteome</keyword>
<organism evidence="7 8">
    <name type="scientific">Reyranella soli</name>
    <dbReference type="NCBI Taxonomy" id="1230389"/>
    <lineage>
        <taxon>Bacteria</taxon>
        <taxon>Pseudomonadati</taxon>
        <taxon>Pseudomonadota</taxon>
        <taxon>Alphaproteobacteria</taxon>
        <taxon>Hyphomicrobiales</taxon>
        <taxon>Reyranellaceae</taxon>
        <taxon>Reyranella</taxon>
    </lineage>
</organism>
<name>A0A512N4Y1_9HYPH</name>
<dbReference type="SUPFAM" id="SSF54373">
    <property type="entry name" value="FAD-linked reductases, C-terminal domain"/>
    <property type="match status" value="1"/>
</dbReference>
<dbReference type="SUPFAM" id="SSF51905">
    <property type="entry name" value="FAD/NAD(P)-binding domain"/>
    <property type="match status" value="1"/>
</dbReference>